<name>A0A0E9NB48_SAICN</name>
<gene>
    <name evidence="4" type="ORF">G7K_1314-t1</name>
</gene>
<dbReference type="STRING" id="698492.A0A0E9NB48"/>
<dbReference type="PANTHER" id="PTHR23176:SF129">
    <property type="entry name" value="RHO GTPASE ACTIVATING PROTEIN AT 16F, ISOFORM E-RELATED"/>
    <property type="match status" value="1"/>
</dbReference>
<reference evidence="4 5" key="3">
    <citation type="journal article" date="2015" name="Genome Announc.">
        <title>Draft Genome Sequence of the Archiascomycetous Yeast Saitoella complicata.</title>
        <authorList>
            <person name="Yamauchi K."/>
            <person name="Kondo S."/>
            <person name="Hamamoto M."/>
            <person name="Takahashi Y."/>
            <person name="Ogura Y."/>
            <person name="Hayashi T."/>
            <person name="Nishida H."/>
        </authorList>
    </citation>
    <scope>NUCLEOTIDE SEQUENCE [LARGE SCALE GENOMIC DNA]</scope>
    <source>
        <strain evidence="4 5">NRRL Y-17804</strain>
    </source>
</reference>
<feature type="compositionally biased region" description="Low complexity" evidence="2">
    <location>
        <begin position="12"/>
        <end position="25"/>
    </location>
</feature>
<organism evidence="4 5">
    <name type="scientific">Saitoella complicata (strain BCRC 22490 / CBS 7301 / JCM 7358 / NBRC 10748 / NRRL Y-17804)</name>
    <dbReference type="NCBI Taxonomy" id="698492"/>
    <lineage>
        <taxon>Eukaryota</taxon>
        <taxon>Fungi</taxon>
        <taxon>Dikarya</taxon>
        <taxon>Ascomycota</taxon>
        <taxon>Taphrinomycotina</taxon>
        <taxon>Taphrinomycotina incertae sedis</taxon>
        <taxon>Saitoella</taxon>
    </lineage>
</organism>
<feature type="compositionally biased region" description="Pro residues" evidence="2">
    <location>
        <begin position="43"/>
        <end position="52"/>
    </location>
</feature>
<evidence type="ECO:0000259" key="3">
    <source>
        <dbReference type="PROSITE" id="PS50238"/>
    </source>
</evidence>
<evidence type="ECO:0000256" key="2">
    <source>
        <dbReference type="SAM" id="MobiDB-lite"/>
    </source>
</evidence>
<dbReference type="Proteomes" id="UP000033140">
    <property type="component" value="Unassembled WGS sequence"/>
</dbReference>
<dbReference type="InterPro" id="IPR050729">
    <property type="entry name" value="Rho-GAP"/>
</dbReference>
<dbReference type="Pfam" id="PF00620">
    <property type="entry name" value="RhoGAP"/>
    <property type="match status" value="1"/>
</dbReference>
<feature type="compositionally biased region" description="Pro residues" evidence="2">
    <location>
        <begin position="262"/>
        <end position="272"/>
    </location>
</feature>
<dbReference type="InterPro" id="IPR029058">
    <property type="entry name" value="AB_hydrolase_fold"/>
</dbReference>
<dbReference type="SUPFAM" id="SSF48350">
    <property type="entry name" value="GTPase activation domain, GAP"/>
    <property type="match status" value="1"/>
</dbReference>
<dbReference type="GO" id="GO:0032153">
    <property type="term" value="C:cell division site"/>
    <property type="evidence" value="ECO:0007669"/>
    <property type="project" value="UniProtKB-ARBA"/>
</dbReference>
<feature type="region of interest" description="Disordered" evidence="2">
    <location>
        <begin position="1"/>
        <end position="72"/>
    </location>
</feature>
<feature type="domain" description="Rho-GAP" evidence="3">
    <location>
        <begin position="132"/>
        <end position="372"/>
    </location>
</feature>
<accession>A0A0E9NB48</accession>
<dbReference type="PANTHER" id="PTHR23176">
    <property type="entry name" value="RHO/RAC/CDC GTPASE-ACTIVATING PROTEIN"/>
    <property type="match status" value="1"/>
</dbReference>
<comment type="caution">
    <text evidence="4">The sequence shown here is derived from an EMBL/GenBank/DDBJ whole genome shotgun (WGS) entry which is preliminary data.</text>
</comment>
<evidence type="ECO:0000256" key="1">
    <source>
        <dbReference type="ARBA" id="ARBA00022468"/>
    </source>
</evidence>
<sequence length="719" mass="79602">MSVPPPLPPRTSSPVSILANPTNGAAPPPLPPRTRSPVHVTYAPPPRSPPPRSETTSPRLLSPPAHATGFNGFMHRFRSPRKMIVESREKMKEFTRGREDGVNAGTGLATTTVTPPQSPRIHVFGMELREAVILTRTTQTRGQGESAARYWLPAIITRSISYLNKHGLDEEGVYRVPGSTNTVQRLRRAFEEGGDYEIDEDDETRGMEDPHAVASLLKAYLRELPSPLFPYETHLALNTLLLSYTGIPAFTIQASTPQTQPSSPPPPPPPSTTLPTALGHFLSKLPPYNFYLLRTLTHHLASVVAASEVNKMTISNLGLIFCPGLGISSVLFGVLVGEWEAVWGGLTVRITLRGHPGGKVGPETPHMSGSMFDNPGDLHMCPTYQLISKDEMRDIPRLQLHASDLAPRGVTHHQPTMSDSHKKTVRVSHLGGIDAAYQMPKPYDSSKPTLVLVNSFTTSSDLYKLQYQNEELTSNVNLLAIELLGHGATRTEALEWTYWDTAWMNLQVLEALGIKKAFVLGTSQGGWICTRMALLGPKVIEGIIPLGSSMDFESQRTMDLGCWDGKEANSRAIREFLGDEETPDWVLPNWFSDWLITVGVGKTNPKAWPDFREFWNKEMKRNYSGTDGRQRARMCSINLSDRDGLHPRLPDVRCPVLWIHGTNDAVYSVANAKEEIKMFVNSPDAQLKVIEGGQHFLSASNPQDVDSLVLEFIQKYHKA</sequence>
<evidence type="ECO:0000313" key="4">
    <source>
        <dbReference type="EMBL" id="GAO47102.1"/>
    </source>
</evidence>
<dbReference type="AlphaFoldDB" id="A0A0E9NB48"/>
<dbReference type="SUPFAM" id="SSF53474">
    <property type="entry name" value="alpha/beta-Hydrolases"/>
    <property type="match status" value="1"/>
</dbReference>
<protein>
    <recommendedName>
        <fullName evidence="3">Rho-GAP domain-containing protein</fullName>
    </recommendedName>
</protein>
<dbReference type="InterPro" id="IPR000073">
    <property type="entry name" value="AB_hydrolase_1"/>
</dbReference>
<dbReference type="Gene3D" id="1.10.555.10">
    <property type="entry name" value="Rho GTPase activation protein"/>
    <property type="match status" value="1"/>
</dbReference>
<dbReference type="Gene3D" id="3.40.50.1820">
    <property type="entry name" value="alpha/beta hydrolase"/>
    <property type="match status" value="1"/>
</dbReference>
<dbReference type="PROSITE" id="PS50238">
    <property type="entry name" value="RHOGAP"/>
    <property type="match status" value="1"/>
</dbReference>
<keyword evidence="5" id="KW-1185">Reference proteome</keyword>
<feature type="compositionally biased region" description="Pro residues" evidence="2">
    <location>
        <begin position="1"/>
        <end position="11"/>
    </location>
</feature>
<reference evidence="4 5" key="1">
    <citation type="journal article" date="2011" name="J. Gen. Appl. Microbiol.">
        <title>Draft genome sequencing of the enigmatic yeast Saitoella complicata.</title>
        <authorList>
            <person name="Nishida H."/>
            <person name="Hamamoto M."/>
            <person name="Sugiyama J."/>
        </authorList>
    </citation>
    <scope>NUCLEOTIDE SEQUENCE [LARGE SCALE GENOMIC DNA]</scope>
    <source>
        <strain evidence="4 5">NRRL Y-17804</strain>
    </source>
</reference>
<feature type="region of interest" description="Disordered" evidence="2">
    <location>
        <begin position="254"/>
        <end position="273"/>
    </location>
</feature>
<proteinExistence type="predicted"/>
<dbReference type="InterPro" id="IPR000198">
    <property type="entry name" value="RhoGAP_dom"/>
</dbReference>
<dbReference type="EMBL" id="BACD03000007">
    <property type="protein sequence ID" value="GAO47102.1"/>
    <property type="molecule type" value="Genomic_DNA"/>
</dbReference>
<dbReference type="GO" id="GO:0007165">
    <property type="term" value="P:signal transduction"/>
    <property type="evidence" value="ECO:0007669"/>
    <property type="project" value="InterPro"/>
</dbReference>
<dbReference type="InterPro" id="IPR008936">
    <property type="entry name" value="Rho_GTPase_activation_prot"/>
</dbReference>
<reference evidence="4 5" key="2">
    <citation type="journal article" date="2014" name="J. Gen. Appl. Microbiol.">
        <title>The early diverging ascomycetous budding yeast Saitoella complicata has three histone deacetylases belonging to the Clr6, Hos2, and Rpd3 lineages.</title>
        <authorList>
            <person name="Nishida H."/>
            <person name="Matsumoto T."/>
            <person name="Kondo S."/>
            <person name="Hamamoto M."/>
            <person name="Yoshikawa H."/>
        </authorList>
    </citation>
    <scope>NUCLEOTIDE SEQUENCE [LARGE SCALE GENOMIC DNA]</scope>
    <source>
        <strain evidence="4 5">NRRL Y-17804</strain>
    </source>
</reference>
<dbReference type="GO" id="GO:0005938">
    <property type="term" value="C:cell cortex"/>
    <property type="evidence" value="ECO:0007669"/>
    <property type="project" value="UniProtKB-ARBA"/>
</dbReference>
<dbReference type="Pfam" id="PF00561">
    <property type="entry name" value="Abhydrolase_1"/>
    <property type="match status" value="1"/>
</dbReference>
<dbReference type="CDD" id="cd00159">
    <property type="entry name" value="RhoGAP"/>
    <property type="match status" value="1"/>
</dbReference>
<dbReference type="SMART" id="SM00324">
    <property type="entry name" value="RhoGAP"/>
    <property type="match status" value="1"/>
</dbReference>
<keyword evidence="1" id="KW-0343">GTPase activation</keyword>
<dbReference type="GO" id="GO:0005096">
    <property type="term" value="F:GTPase activator activity"/>
    <property type="evidence" value="ECO:0007669"/>
    <property type="project" value="UniProtKB-KW"/>
</dbReference>
<evidence type="ECO:0000313" key="5">
    <source>
        <dbReference type="Proteomes" id="UP000033140"/>
    </source>
</evidence>
<feature type="region of interest" description="Disordered" evidence="2">
    <location>
        <begin position="93"/>
        <end position="119"/>
    </location>
</feature>